<evidence type="ECO:0000313" key="3">
    <source>
        <dbReference type="Proteomes" id="UP000266720"/>
    </source>
</evidence>
<evidence type="ECO:0000313" key="2">
    <source>
        <dbReference type="EMBL" id="AJB41095.1"/>
    </source>
</evidence>
<keyword evidence="1" id="KW-1133">Transmembrane helix</keyword>
<proteinExistence type="predicted"/>
<organism evidence="2 3">
    <name type="scientific">Thermofilum adornatum 1505</name>
    <dbReference type="NCBI Taxonomy" id="697581"/>
    <lineage>
        <taxon>Archaea</taxon>
        <taxon>Thermoproteota</taxon>
        <taxon>Thermoprotei</taxon>
        <taxon>Thermofilales</taxon>
        <taxon>Thermofilaceae</taxon>
        <taxon>Thermofilum</taxon>
    </lineage>
</organism>
<feature type="transmembrane region" description="Helical" evidence="1">
    <location>
        <begin position="136"/>
        <end position="154"/>
    </location>
</feature>
<protein>
    <submittedName>
        <fullName evidence="2">Uncharacterized protein</fullName>
    </submittedName>
</protein>
<reference evidence="3" key="1">
    <citation type="book" date="2010" name="EXTREMOPHILES" publisher="0:0-0">
        <title>Complete genome sequences of ten hyperthermophilic archaea reveal their metabolic capabilities and possible ecological roles.</title>
        <editorList>
            <person name="?"/>
        </editorList>
        <authorList>
            <person name="Ravin N.V."/>
            <person name="Mardanov A.V."/>
            <person name="Bonch-Osmolovskaya E.A."/>
            <person name="Skryabin K.G."/>
        </authorList>
    </citation>
    <scope>NUCLEOTIDE SEQUENCE [LARGE SCALE GENOMIC DNA]</scope>
    <source>
        <strain evidence="3">1505</strain>
    </source>
</reference>
<dbReference type="EMBL" id="CP007493">
    <property type="protein sequence ID" value="AJB41095.1"/>
    <property type="molecule type" value="Genomic_DNA"/>
</dbReference>
<sequence length="368" mass="41719">MLGDLELLLLLVFSEAQPSFIFSWLSSNGYTYKATNRLIELAKQDEMNGSREALKTLLYEKIQQLRLNLEIFSKKSETLMEIFTLTLLTAPIMLYSLGIFQPWLLPQITIVLMALNMLILMLYSNLYPRELRVMKLPRKMLPIVLYPALATPVAKTLFPEIPLEKLLLIFLTISIPASILIYRETRQITKELQENLEILVKVSSSPFHVFSHLDPKLLKKDTKTELSKTVRIAVYLLGLWGTEKRGLAELKNIYEEILKTLKEIRARGTISALSNLVSLFLLGFSSSLITQLLSTLASRDMLASLGIIIDPAQLYTWIELYLIYASIVYTFGLALLSLGSPSFYPLWLPLSILTTLAGLISGKKLLGW</sequence>
<keyword evidence="1" id="KW-0472">Membrane</keyword>
<feature type="transmembrane region" description="Helical" evidence="1">
    <location>
        <begin position="79"/>
        <end position="97"/>
    </location>
</feature>
<feature type="transmembrane region" description="Helical" evidence="1">
    <location>
        <begin position="166"/>
        <end position="182"/>
    </location>
</feature>
<dbReference type="AlphaFoldDB" id="A0A3G1A568"/>
<keyword evidence="1" id="KW-0812">Transmembrane</keyword>
<evidence type="ECO:0000256" key="1">
    <source>
        <dbReference type="SAM" id="Phobius"/>
    </source>
</evidence>
<accession>A0A3G1A568</accession>
<feature type="transmembrane region" description="Helical" evidence="1">
    <location>
        <begin position="343"/>
        <end position="362"/>
    </location>
</feature>
<feature type="transmembrane region" description="Helical" evidence="1">
    <location>
        <begin position="103"/>
        <end position="124"/>
    </location>
</feature>
<dbReference type="STRING" id="697581.TCARB_0017"/>
<name>A0A3G1A568_9CREN</name>
<feature type="transmembrane region" description="Helical" evidence="1">
    <location>
        <begin position="314"/>
        <end position="336"/>
    </location>
</feature>
<gene>
    <name evidence="2" type="ORF">TCARB_0017</name>
</gene>
<dbReference type="Proteomes" id="UP000266720">
    <property type="component" value="Chromosome"/>
</dbReference>
<dbReference type="RefSeq" id="WP_052886364.1">
    <property type="nucleotide sequence ID" value="NZ_CP007493.1"/>
</dbReference>
<dbReference type="GeneID" id="25405488"/>
<dbReference type="KEGG" id="tcb:TCARB_0017"/>
<feature type="transmembrane region" description="Helical" evidence="1">
    <location>
        <begin position="272"/>
        <end position="294"/>
    </location>
</feature>